<name>A0A6J4VDN1_9BACT</name>
<feature type="non-terminal residue" evidence="2">
    <location>
        <position position="48"/>
    </location>
</feature>
<feature type="non-terminal residue" evidence="2">
    <location>
        <position position="1"/>
    </location>
</feature>
<evidence type="ECO:0000256" key="1">
    <source>
        <dbReference type="SAM" id="MobiDB-lite"/>
    </source>
</evidence>
<dbReference type="AlphaFoldDB" id="A0A6J4VDN1"/>
<sequence>VDRELGRYRGGYARTTSASASGVRGPLHLPGDPPAYRAGGAVRPRVVL</sequence>
<organism evidence="2">
    <name type="scientific">uncultured Thermomicrobiales bacterium</name>
    <dbReference type="NCBI Taxonomy" id="1645740"/>
    <lineage>
        <taxon>Bacteria</taxon>
        <taxon>Pseudomonadati</taxon>
        <taxon>Thermomicrobiota</taxon>
        <taxon>Thermomicrobia</taxon>
        <taxon>Thermomicrobiales</taxon>
        <taxon>environmental samples</taxon>
    </lineage>
</organism>
<reference evidence="2" key="1">
    <citation type="submission" date="2020-02" db="EMBL/GenBank/DDBJ databases">
        <authorList>
            <person name="Meier V. D."/>
        </authorList>
    </citation>
    <scope>NUCLEOTIDE SEQUENCE</scope>
    <source>
        <strain evidence="2">AVDCRST_MAG88</strain>
    </source>
</reference>
<accession>A0A6J4VDN1</accession>
<protein>
    <submittedName>
        <fullName evidence="2">Uncharacterized protein</fullName>
    </submittedName>
</protein>
<dbReference type="EMBL" id="CADCWM010000686">
    <property type="protein sequence ID" value="CAA9576132.1"/>
    <property type="molecule type" value="Genomic_DNA"/>
</dbReference>
<evidence type="ECO:0000313" key="2">
    <source>
        <dbReference type="EMBL" id="CAA9576132.1"/>
    </source>
</evidence>
<gene>
    <name evidence="2" type="ORF">AVDCRST_MAG88-2833</name>
</gene>
<proteinExistence type="predicted"/>
<feature type="region of interest" description="Disordered" evidence="1">
    <location>
        <begin position="1"/>
        <end position="48"/>
    </location>
</feature>